<dbReference type="EMBL" id="LT907782">
    <property type="protein sequence ID" value="SNX59355.1"/>
    <property type="molecule type" value="Genomic_DNA"/>
</dbReference>
<reference evidence="1 2" key="1">
    <citation type="submission" date="2017-08" db="EMBL/GenBank/DDBJ databases">
        <authorList>
            <person name="de Groot N.N."/>
        </authorList>
    </citation>
    <scope>NUCLEOTIDE SEQUENCE [LARGE SCALE GENOMIC DNA]</scope>
    <source>
        <strain evidence="1 2">Nm15</strain>
    </source>
</reference>
<dbReference type="Proteomes" id="UP000242498">
    <property type="component" value="Chromosome I"/>
</dbReference>
<name>A0A285BW83_9PROT</name>
<evidence type="ECO:0000313" key="2">
    <source>
        <dbReference type="Proteomes" id="UP000242498"/>
    </source>
</evidence>
<protein>
    <submittedName>
        <fullName evidence="1">Uncharacterized protein</fullName>
    </submittedName>
</protein>
<dbReference type="AlphaFoldDB" id="A0A285BW83"/>
<evidence type="ECO:0000313" key="1">
    <source>
        <dbReference type="EMBL" id="SNX59355.1"/>
    </source>
</evidence>
<proteinExistence type="predicted"/>
<organism evidence="1 2">
    <name type="scientific">Nitrosomonas ureae</name>
    <dbReference type="NCBI Taxonomy" id="44577"/>
    <lineage>
        <taxon>Bacteria</taxon>
        <taxon>Pseudomonadati</taxon>
        <taxon>Pseudomonadota</taxon>
        <taxon>Betaproteobacteria</taxon>
        <taxon>Nitrosomonadales</taxon>
        <taxon>Nitrosomonadaceae</taxon>
        <taxon>Nitrosomonas</taxon>
    </lineage>
</organism>
<sequence length="155" mass="18054">MYQEDAEQWWKIYHHTIAKPKARKNFNDVTLFLRLWSGSTDGKMTEGLVTNTDEILVKNSLCFFEGILGLSKQEIAAFITHYWLLTEPGPIAMALKQALENTRYRDIAAQLLQETCIQVTDWQNYARHPRLTLTNYMTATIIQHKRTQKQHGEIV</sequence>
<gene>
    <name evidence="1" type="ORF">SAMN06296273_0793</name>
</gene>
<accession>A0A285BW83</accession>